<dbReference type="PANTHER" id="PTHR45725">
    <property type="entry name" value="FORMIN HOMOLOGY 2 FAMILY MEMBER"/>
    <property type="match status" value="1"/>
</dbReference>
<organism evidence="4">
    <name type="scientific">Blastocystis hominis</name>
    <dbReference type="NCBI Taxonomy" id="12968"/>
    <lineage>
        <taxon>Eukaryota</taxon>
        <taxon>Sar</taxon>
        <taxon>Stramenopiles</taxon>
        <taxon>Bigyra</taxon>
        <taxon>Opalozoa</taxon>
        <taxon>Opalinata</taxon>
        <taxon>Blastocystidae</taxon>
        <taxon>Blastocystis</taxon>
    </lineage>
</organism>
<dbReference type="PRINTS" id="PR00828">
    <property type="entry name" value="FORMIN"/>
</dbReference>
<sequence length="467" mass="53740">MWDKMNDREIKIDQDMMKREFQAKTSTVTFAMPTSQSEKVTTLLEGQREQNVGIVIGRIRLDVQDIRHALLFVDFNVLTRELVIRLASAIPTTSEQEAFLGYTGDVSKLSKASQFGYYLSDIPNLQARVNCFKVILSFDDELERLKGSLQKYFDVIRMVRNNKGLYTIIEIILALGNFLNGDNPRGGAWGFHIGFLQKLNETKTADNKKTLMTVICDMVAHSYPSILTDLQQLDQLQMIEKVDIKDILKDITNLQGAIKLVKAQSDLKPFCDEDLFPQKISPKVGDMTTRFEELHSLQAKVKDAFRDLLAWFGESEKDYTENTFFKVISDFYKMFNNEMRELEKRKKQSEEIKRQKQLQEELLHAAGQHAMDEFQNDTQGKNSRMVSQSFRQSMRGIASRKSMQPMPFEPISAQGRNTISRQLGVPTNRLSIMSSESDTMNEEDDYNSLSQNESDISDDSWMMQGRR</sequence>
<feature type="domain" description="FH2" evidence="3">
    <location>
        <begin position="1"/>
        <end position="361"/>
    </location>
</feature>
<dbReference type="RefSeq" id="XP_012898931.1">
    <property type="nucleotide sequence ID" value="XM_013043477.1"/>
</dbReference>
<feature type="coiled-coil region" evidence="1">
    <location>
        <begin position="332"/>
        <end position="362"/>
    </location>
</feature>
<evidence type="ECO:0000256" key="2">
    <source>
        <dbReference type="SAM" id="MobiDB-lite"/>
    </source>
</evidence>
<feature type="region of interest" description="Disordered" evidence="2">
    <location>
        <begin position="398"/>
        <end position="467"/>
    </location>
</feature>
<evidence type="ECO:0000313" key="4">
    <source>
        <dbReference type="EMBL" id="CBK24883.2"/>
    </source>
</evidence>
<dbReference type="GeneID" id="24922965"/>
<dbReference type="InterPro" id="IPR042201">
    <property type="entry name" value="FH2_Formin_sf"/>
</dbReference>
<accession>D8M9Z4</accession>
<dbReference type="AlphaFoldDB" id="D8M9Z4"/>
<dbReference type="InParanoid" id="D8M9Z4"/>
<evidence type="ECO:0000256" key="1">
    <source>
        <dbReference type="SAM" id="Coils"/>
    </source>
</evidence>
<reference evidence="4" key="1">
    <citation type="submission" date="2010-02" db="EMBL/GenBank/DDBJ databases">
        <title>Sequencing and annotation of the Blastocystis hominis genome.</title>
        <authorList>
            <person name="Wincker P."/>
        </authorList>
    </citation>
    <scope>NUCLEOTIDE SEQUENCE</scope>
    <source>
        <strain evidence="4">Singapore isolate B</strain>
    </source>
</reference>
<dbReference type="GO" id="GO:0008017">
    <property type="term" value="F:microtubule binding"/>
    <property type="evidence" value="ECO:0007669"/>
    <property type="project" value="InterPro"/>
</dbReference>
<dbReference type="InterPro" id="IPR015425">
    <property type="entry name" value="FH2_Formin"/>
</dbReference>
<name>D8M9Z4_BLAHO</name>
<dbReference type="InterPro" id="IPR001265">
    <property type="entry name" value="Formin_Cappuccino_subfam"/>
</dbReference>
<dbReference type="Proteomes" id="UP000008312">
    <property type="component" value="Unassembled WGS sequence"/>
</dbReference>
<proteinExistence type="predicted"/>
<evidence type="ECO:0000259" key="3">
    <source>
        <dbReference type="PROSITE" id="PS51444"/>
    </source>
</evidence>
<dbReference type="GO" id="GO:0045010">
    <property type="term" value="P:actin nucleation"/>
    <property type="evidence" value="ECO:0007669"/>
    <property type="project" value="InterPro"/>
</dbReference>
<gene>
    <name evidence="4" type="ORF">GSBLH_T00006841001</name>
</gene>
<dbReference type="SUPFAM" id="SSF101447">
    <property type="entry name" value="Formin homology 2 domain (FH2 domain)"/>
    <property type="match status" value="1"/>
</dbReference>
<keyword evidence="5" id="KW-1185">Reference proteome</keyword>
<protein>
    <recommendedName>
        <fullName evidence="3">FH2 domain-containing protein</fullName>
    </recommendedName>
</protein>
<dbReference type="PANTHER" id="PTHR45725:SF1">
    <property type="entry name" value="DISHEVELLED ASSOCIATED ACTIVATOR OF MORPHOGENESIS, ISOFORM D"/>
    <property type="match status" value="1"/>
</dbReference>
<dbReference type="Pfam" id="PF02181">
    <property type="entry name" value="FH2"/>
    <property type="match status" value="1"/>
</dbReference>
<dbReference type="PROSITE" id="PS51444">
    <property type="entry name" value="FH2"/>
    <property type="match status" value="1"/>
</dbReference>
<feature type="compositionally biased region" description="Polar residues" evidence="2">
    <location>
        <begin position="428"/>
        <end position="438"/>
    </location>
</feature>
<dbReference type="SMART" id="SM00498">
    <property type="entry name" value="FH2"/>
    <property type="match status" value="1"/>
</dbReference>
<keyword evidence="1" id="KW-0175">Coiled coil</keyword>
<dbReference type="Gene3D" id="1.20.58.2220">
    <property type="entry name" value="Formin, FH2 domain"/>
    <property type="match status" value="1"/>
</dbReference>
<dbReference type="GO" id="GO:0005884">
    <property type="term" value="C:actin filament"/>
    <property type="evidence" value="ECO:0007669"/>
    <property type="project" value="InterPro"/>
</dbReference>
<dbReference type="OMA" id="FRPHNEE"/>
<evidence type="ECO:0000313" key="5">
    <source>
        <dbReference type="Proteomes" id="UP000008312"/>
    </source>
</evidence>
<dbReference type="EMBL" id="FN668689">
    <property type="protein sequence ID" value="CBK24883.2"/>
    <property type="molecule type" value="Genomic_DNA"/>
</dbReference>
<dbReference type="OrthoDB" id="1668162at2759"/>
<dbReference type="InterPro" id="IPR051425">
    <property type="entry name" value="Formin_Homology"/>
</dbReference>